<feature type="transmembrane region" description="Helical" evidence="6">
    <location>
        <begin position="429"/>
        <end position="452"/>
    </location>
</feature>
<dbReference type="PANTHER" id="PTHR22550:SF5">
    <property type="entry name" value="LEUCINE ZIPPER PROTEIN 4"/>
    <property type="match status" value="1"/>
</dbReference>
<evidence type="ECO:0000256" key="1">
    <source>
        <dbReference type="ARBA" id="ARBA00004141"/>
    </source>
</evidence>
<evidence type="ECO:0000256" key="4">
    <source>
        <dbReference type="PIRNR" id="PIRNR005690"/>
    </source>
</evidence>
<evidence type="ECO:0000256" key="3">
    <source>
        <dbReference type="ARBA" id="ARBA00023136"/>
    </source>
</evidence>
<protein>
    <submittedName>
        <fullName evidence="7">Spore germination protein</fullName>
    </submittedName>
</protein>
<comment type="subcellular location">
    <subcellularLocation>
        <location evidence="4">Cell membrane</location>
    </subcellularLocation>
    <subcellularLocation>
        <location evidence="1">Membrane</location>
        <topology evidence="1">Multi-pass membrane protein</topology>
    </subcellularLocation>
</comment>
<dbReference type="PIRSF" id="PIRSF005690">
    <property type="entry name" value="GerBA"/>
    <property type="match status" value="1"/>
</dbReference>
<dbReference type="Pfam" id="PF03323">
    <property type="entry name" value="GerA"/>
    <property type="match status" value="1"/>
</dbReference>
<proteinExistence type="inferred from homology"/>
<feature type="transmembrane region" description="Helical" evidence="6">
    <location>
        <begin position="335"/>
        <end position="357"/>
    </location>
</feature>
<keyword evidence="6" id="KW-1133">Transmembrane helix</keyword>
<feature type="transmembrane region" description="Helical" evidence="6">
    <location>
        <begin position="464"/>
        <end position="486"/>
    </location>
</feature>
<keyword evidence="6" id="KW-0812">Transmembrane</keyword>
<dbReference type="Proteomes" id="UP000281498">
    <property type="component" value="Unassembled WGS sequence"/>
</dbReference>
<evidence type="ECO:0000256" key="2">
    <source>
        <dbReference type="ARBA" id="ARBA00005278"/>
    </source>
</evidence>
<feature type="compositionally biased region" description="Polar residues" evidence="5">
    <location>
        <begin position="16"/>
        <end position="26"/>
    </location>
</feature>
<dbReference type="AlphaFoldDB" id="A0A3A9K8N1"/>
<feature type="transmembrane region" description="Helical" evidence="6">
    <location>
        <begin position="406"/>
        <end position="423"/>
    </location>
</feature>
<keyword evidence="3 4" id="KW-0472">Membrane</keyword>
<feature type="compositionally biased region" description="Polar residues" evidence="5">
    <location>
        <begin position="539"/>
        <end position="550"/>
    </location>
</feature>
<feature type="region of interest" description="Disordered" evidence="5">
    <location>
        <begin position="527"/>
        <end position="550"/>
    </location>
</feature>
<comment type="similarity">
    <text evidence="2 4">Belongs to the GerABKA family.</text>
</comment>
<feature type="region of interest" description="Disordered" evidence="5">
    <location>
        <begin position="11"/>
        <end position="33"/>
    </location>
</feature>
<evidence type="ECO:0000313" key="7">
    <source>
        <dbReference type="EMBL" id="RKL67868.1"/>
    </source>
</evidence>
<evidence type="ECO:0000313" key="8">
    <source>
        <dbReference type="Proteomes" id="UP000281498"/>
    </source>
</evidence>
<dbReference type="OrthoDB" id="9772630at2"/>
<organism evidence="7 8">
    <name type="scientific">Salipaludibacillus neizhouensis</name>
    <dbReference type="NCBI Taxonomy" id="885475"/>
    <lineage>
        <taxon>Bacteria</taxon>
        <taxon>Bacillati</taxon>
        <taxon>Bacillota</taxon>
        <taxon>Bacilli</taxon>
        <taxon>Bacillales</taxon>
        <taxon>Bacillaceae</taxon>
    </lineage>
</organism>
<evidence type="ECO:0000256" key="6">
    <source>
        <dbReference type="SAM" id="Phobius"/>
    </source>
</evidence>
<dbReference type="PANTHER" id="PTHR22550">
    <property type="entry name" value="SPORE GERMINATION PROTEIN"/>
    <property type="match status" value="1"/>
</dbReference>
<dbReference type="InterPro" id="IPR004995">
    <property type="entry name" value="Spore_Ger"/>
</dbReference>
<keyword evidence="8" id="KW-1185">Reference proteome</keyword>
<dbReference type="EMBL" id="PDOE01000002">
    <property type="protein sequence ID" value="RKL67868.1"/>
    <property type="molecule type" value="Genomic_DNA"/>
</dbReference>
<comment type="caution">
    <text evidence="7">The sequence shown here is derived from an EMBL/GenBank/DDBJ whole genome shotgun (WGS) entry which is preliminary data.</text>
</comment>
<dbReference type="GO" id="GO:0009847">
    <property type="term" value="P:spore germination"/>
    <property type="evidence" value="ECO:0007669"/>
    <property type="project" value="UniProtKB-UniRule"/>
</dbReference>
<dbReference type="InterPro" id="IPR050768">
    <property type="entry name" value="UPF0353/GerABKA_families"/>
</dbReference>
<sequence length="550" mass="60332">MAQDIGDFMRLKNSKKTQQISSPSEQNGKKKPSQLLLNEGLEAGNNYFKKSLDQNKKIIKDIVGETSDLIEHELVLSSDPLIKGVVFSINGLVDKQQVGQFILKTLLDDKLKEKLVSSKSSLLQKIEKQILTVNEVTLETESDKTIHALLSGKSILFIDGIDQAFICATIGGEWRSVEEPTAEIAIRGPKDGFIESMSINISLIRRRIKSPKMKFEVIQLGKVSQTNVAITYMKGIANAKVVQEVRDRLNKIDVDEILSSASVEELIQDKAFTLFPTMLSTERPDVVANSLAEGRIAVIVDGTPFVLIAPVTFSQFFKSAEDYYQRPEISSLIRILRYIAFTLALLGPSLFIALLMFHQDLIPTTLVITLAAQREGIPFPAFIEAFIMEVTFEILREAGLRMPRAIGQAVSIVGALVIGQAAVEAGIVSAAMVIVVAGTAIASFTTPAYNLAVSARILRFGMMILAATMGLYGVTLGLIVLIAHLASLRSFGTPYLAPFAPFIPEDQKDGLFRFPLWSRKKKSILSNENNPLDTEKGLNATQPSETGDTK</sequence>
<gene>
    <name evidence="7" type="ORF">CR203_05010</name>
</gene>
<reference evidence="7 8" key="1">
    <citation type="submission" date="2017-10" db="EMBL/GenBank/DDBJ databases">
        <title>Bacillus sp. nov., a halophilic bacterium isolated from a Keqin Lake.</title>
        <authorList>
            <person name="Wang H."/>
        </authorList>
    </citation>
    <scope>NUCLEOTIDE SEQUENCE [LARGE SCALE GENOMIC DNA]</scope>
    <source>
        <strain evidence="7 8">KCTC 13187</strain>
    </source>
</reference>
<evidence type="ECO:0000256" key="5">
    <source>
        <dbReference type="SAM" id="MobiDB-lite"/>
    </source>
</evidence>
<name>A0A3A9K8N1_9BACI</name>
<accession>A0A3A9K8N1</accession>
<dbReference type="GO" id="GO:0005886">
    <property type="term" value="C:plasma membrane"/>
    <property type="evidence" value="ECO:0007669"/>
    <property type="project" value="UniProtKB-SubCell"/>
</dbReference>